<keyword evidence="3" id="KW-1185">Reference proteome</keyword>
<dbReference type="PANTHER" id="PTHR11365">
    <property type="entry name" value="5-OXOPROLINASE RELATED"/>
    <property type="match status" value="1"/>
</dbReference>
<dbReference type="InterPro" id="IPR045079">
    <property type="entry name" value="Oxoprolinase-like"/>
</dbReference>
<evidence type="ECO:0000313" key="3">
    <source>
        <dbReference type="Proteomes" id="UP000016587"/>
    </source>
</evidence>
<proteinExistence type="predicted"/>
<evidence type="ECO:0000259" key="1">
    <source>
        <dbReference type="Pfam" id="PF02538"/>
    </source>
</evidence>
<dbReference type="OrthoDB" id="9761586at2"/>
<dbReference type="Pfam" id="PF02538">
    <property type="entry name" value="Hydantoinase_B"/>
    <property type="match status" value="1"/>
</dbReference>
<accession>T2G906</accession>
<dbReference type="PATRIC" id="fig|1121448.10.peg.1196"/>
<dbReference type="eggNOG" id="COG0146">
    <property type="taxonomic scope" value="Bacteria"/>
</dbReference>
<feature type="domain" description="Hydantoinase B/oxoprolinase" evidence="1">
    <location>
        <begin position="8"/>
        <end position="524"/>
    </location>
</feature>
<reference evidence="2 3" key="1">
    <citation type="journal article" date="2013" name="J. Bacteriol.">
        <title>Roles of HynAB and Ech, the only two hydrogenases found in the model sulfate reducer Desulfovibrio gigas.</title>
        <authorList>
            <person name="Morais-Silva F.O."/>
            <person name="Santos C.I."/>
            <person name="Rodrigues R."/>
            <person name="Pereira I.A."/>
            <person name="Rodrigues-Pousada C."/>
        </authorList>
    </citation>
    <scope>NUCLEOTIDE SEQUENCE [LARGE SCALE GENOMIC DNA]</scope>
    <source>
        <strain evidence="3">ATCC 19364 / DSM 1382 / NCIMB 9332 / VKM B-1759</strain>
    </source>
</reference>
<dbReference type="GO" id="GO:0005829">
    <property type="term" value="C:cytosol"/>
    <property type="evidence" value="ECO:0007669"/>
    <property type="project" value="TreeGrafter"/>
</dbReference>
<evidence type="ECO:0000313" key="2">
    <source>
        <dbReference type="EMBL" id="AGW13060.1"/>
    </source>
</evidence>
<dbReference type="GO" id="GO:0006749">
    <property type="term" value="P:glutathione metabolic process"/>
    <property type="evidence" value="ECO:0007669"/>
    <property type="project" value="TreeGrafter"/>
</dbReference>
<protein>
    <submittedName>
        <fullName evidence="2">Putative 5-oxoprolinase (ATP-hydrolyzing)</fullName>
    </submittedName>
</protein>
<dbReference type="STRING" id="1121448.DGI_1204"/>
<name>T2G906_MEGG1</name>
<dbReference type="PANTHER" id="PTHR11365:SF23">
    <property type="entry name" value="HYPOTHETICAL 5-OXOPROLINASE (EUROFUNG)-RELATED"/>
    <property type="match status" value="1"/>
</dbReference>
<dbReference type="EMBL" id="CP006585">
    <property type="protein sequence ID" value="AGW13060.1"/>
    <property type="molecule type" value="Genomic_DNA"/>
</dbReference>
<sequence length="533" mass="55440">MAAPRCSPIALQVFAHRFAAAAEEMGGTLMRAAFSPNIKERRDFSCAVCDAAGGLAAQAAHIPVHLGSMPLSVLAVMQTVPLDPGDMAVCNDPFRGGTHLPDITLVAPVHAPGETTPRFYVANRAHHADVGGMSAGSMPLSTSLFQEGIIIPPLRLVRAGELDRSLLSLILANVRTPAEREGDFAAQVMANLAGVARLQALMSEHGPDVMTAMAAALQDYAEALCRSAIAALPDGEYGFEDVLDGDGVAATDIPIRVRLRIQGDAMEIDFCDSADQTAGSVNAVRAITLSCVLYVLRCLLPDGAPTNAGCLRPVTLRTRPGSVVDALFPAAVAGGNVETSQRIVDVLLGALAQAAPGRFPAASQGTMNNLTLGGLDSRRQQPFAYYETLAGGHGASAAGPGASGVHSHMTNTLNTPVEALEYACPVRVRRLALRRESGGQGRYRGGDGLVRELEALEAMEATLLGERRTRGPWGVAGGGAGVPGQAQLLRPGQPAAPLPGKIRLHLEPGDVLRLETPGGGGYGHVQSPRDGVD</sequence>
<dbReference type="HOGENOM" id="CLU_020413_1_0_7"/>
<dbReference type="InterPro" id="IPR003692">
    <property type="entry name" value="Hydantoinase_B"/>
</dbReference>
<dbReference type="Proteomes" id="UP000016587">
    <property type="component" value="Chromosome"/>
</dbReference>
<gene>
    <name evidence="2" type="ORF">DGI_1204</name>
</gene>
<dbReference type="GO" id="GO:0017168">
    <property type="term" value="F:5-oxoprolinase (ATP-hydrolyzing) activity"/>
    <property type="evidence" value="ECO:0007669"/>
    <property type="project" value="TreeGrafter"/>
</dbReference>
<dbReference type="AlphaFoldDB" id="T2G906"/>
<dbReference type="KEGG" id="dgg:DGI_1204"/>
<organism evidence="2 3">
    <name type="scientific">Megalodesulfovibrio gigas (strain ATCC 19364 / DSM 1382 / NCIMB 9332 / VKM B-1759)</name>
    <name type="common">Desulfovibrio gigas</name>
    <dbReference type="NCBI Taxonomy" id="1121448"/>
    <lineage>
        <taxon>Bacteria</taxon>
        <taxon>Pseudomonadati</taxon>
        <taxon>Thermodesulfobacteriota</taxon>
        <taxon>Desulfovibrionia</taxon>
        <taxon>Desulfovibrionales</taxon>
        <taxon>Desulfovibrionaceae</taxon>
        <taxon>Megalodesulfovibrio</taxon>
    </lineage>
</organism>
<reference evidence="3" key="2">
    <citation type="submission" date="2013-07" db="EMBL/GenBank/DDBJ databases">
        <authorList>
            <person name="Morais-Silva F.O."/>
            <person name="Rezende A.M."/>
            <person name="Pimentel C."/>
            <person name="Resende D.M."/>
            <person name="Santos C.I."/>
            <person name="Clemente C."/>
            <person name="de Oliveira L.M."/>
            <person name="da Silva S.M."/>
            <person name="Costa D.A."/>
            <person name="Varela-Raposo A."/>
            <person name="Horacio E.C.A."/>
            <person name="Matos M."/>
            <person name="Flores O."/>
            <person name="Ruiz J.C."/>
            <person name="Rodrigues-Pousada C."/>
        </authorList>
    </citation>
    <scope>NUCLEOTIDE SEQUENCE [LARGE SCALE GENOMIC DNA]</scope>
    <source>
        <strain evidence="3">ATCC 19364 / DSM 1382 / NCIMB 9332 / VKM B-1759</strain>
    </source>
</reference>